<dbReference type="PATRIC" id="fig|1229521.3.peg.673"/>
<dbReference type="InterPro" id="IPR015424">
    <property type="entry name" value="PyrdxlP-dep_Trfase"/>
</dbReference>
<keyword evidence="8" id="KW-1185">Reference proteome</keyword>
<evidence type="ECO:0000256" key="1">
    <source>
        <dbReference type="ARBA" id="ARBA00001933"/>
    </source>
</evidence>
<reference evidence="8" key="1">
    <citation type="submission" date="2012-11" db="EMBL/GenBank/DDBJ databases">
        <authorList>
            <person name="Singh A."/>
            <person name="Pinnaka A.K."/>
            <person name="Vaidya B."/>
        </authorList>
    </citation>
    <scope>NUCLEOTIDE SEQUENCE [LARGE SCALE GENOMIC DNA]</scope>
    <source>
        <strain evidence="8">AK23</strain>
    </source>
</reference>
<dbReference type="InterPro" id="IPR015422">
    <property type="entry name" value="PyrdxlP-dep_Trfase_small"/>
</dbReference>
<evidence type="ECO:0000256" key="4">
    <source>
        <dbReference type="ARBA" id="ARBA00022679"/>
    </source>
</evidence>
<dbReference type="InterPro" id="IPR049704">
    <property type="entry name" value="Aminotrans_3_PPA_site"/>
</dbReference>
<accession>W9VPP8</accession>
<dbReference type="STRING" id="1229521.D791_00660"/>
<dbReference type="Pfam" id="PF00202">
    <property type="entry name" value="Aminotran_3"/>
    <property type="match status" value="1"/>
</dbReference>
<protein>
    <submittedName>
        <fullName evidence="7">Omega-amino acid--pyruvate aminotransferase</fullName>
        <ecNumber evidence="7">2.6.1.18</ecNumber>
    </submittedName>
</protein>
<comment type="cofactor">
    <cofactor evidence="1">
        <name>pyridoxal 5'-phosphate</name>
        <dbReference type="ChEBI" id="CHEBI:597326"/>
    </cofactor>
</comment>
<dbReference type="PANTHER" id="PTHR42684">
    <property type="entry name" value="ADENOSYLMETHIONINE-8-AMINO-7-OXONONANOATE AMINOTRANSFERASE"/>
    <property type="match status" value="1"/>
</dbReference>
<dbReference type="EMBL" id="AONB01000002">
    <property type="protein sequence ID" value="EXJ12415.1"/>
    <property type="molecule type" value="Genomic_DNA"/>
</dbReference>
<dbReference type="Gene3D" id="3.40.640.10">
    <property type="entry name" value="Type I PLP-dependent aspartate aminotransferase-like (Major domain)"/>
    <property type="match status" value="1"/>
</dbReference>
<dbReference type="GO" id="GO:0016223">
    <property type="term" value="F:beta-alanine:pyruvate transaminase activity"/>
    <property type="evidence" value="ECO:0007669"/>
    <property type="project" value="UniProtKB-EC"/>
</dbReference>
<sequence>MNQAHAAGLTDKQLDAYWMPYTSNREFKANPRIITHAKGNYLYDAEGRKILDGLSGLWTCGAGHSRPEIAEAVAKQLTTIEYAPAFQYGHPLAFQLAERIADMSPAGMNKVFFTNSGSESADTSTKIARAYWRQRGEATKTRIIGRAKGYHGASWGGISFGGIGGNRKMWGQAMESDHLNHTWRPSMVFSKGMPTEGAELANELEDLVALHDASNIAAVIVEPFAGSAGVIVPPVGYLKRLREICDKHRILLIFDEVITGLGRAGATFGADAFDVVPDMINVAKQITNGAIPMGAVIIKDEIYETFMNAGGAHYNVELPHGYTYSGHPVACAAAMATLDILEKEQLIQRVAQLAPVFEEKVHSLKGIKHITDIRNYGFAAGMTLEAYPGEPTRRPWEVAMECWKKGLYVRYGGDTLQLGLPFTMDVSEMDQIINTLGDAFTTLYGA</sequence>
<evidence type="ECO:0000256" key="5">
    <source>
        <dbReference type="ARBA" id="ARBA00022898"/>
    </source>
</evidence>
<dbReference type="Gene3D" id="3.90.1150.10">
    <property type="entry name" value="Aspartate Aminotransferase, domain 1"/>
    <property type="match status" value="1"/>
</dbReference>
<name>W9VPP8_9GAMM</name>
<dbReference type="PIRSF" id="PIRSF000521">
    <property type="entry name" value="Transaminase_4ab_Lys_Orn"/>
    <property type="match status" value="1"/>
</dbReference>
<keyword evidence="4 7" id="KW-0808">Transferase</keyword>
<keyword evidence="5 6" id="KW-0663">Pyridoxal phosphate</keyword>
<evidence type="ECO:0000256" key="6">
    <source>
        <dbReference type="RuleBase" id="RU003560"/>
    </source>
</evidence>
<dbReference type="AlphaFoldDB" id="W9VPP8"/>
<dbReference type="GO" id="GO:0009102">
    <property type="term" value="P:biotin biosynthetic process"/>
    <property type="evidence" value="ECO:0007669"/>
    <property type="project" value="TreeGrafter"/>
</dbReference>
<dbReference type="PROSITE" id="PS00600">
    <property type="entry name" value="AA_TRANSFER_CLASS_3"/>
    <property type="match status" value="1"/>
</dbReference>
<reference evidence="7 8" key="2">
    <citation type="journal article" date="2015" name="Syst. Appl. Microbiol.">
        <title>Nitrincola nitratireducens sp. nov. isolated from a haloalkaline crater lake.</title>
        <authorList>
            <person name="Singh A."/>
            <person name="Vaidya B."/>
            <person name="Tanuku N.R."/>
            <person name="Pinnaka A.K."/>
        </authorList>
    </citation>
    <scope>NUCLEOTIDE SEQUENCE [LARGE SCALE GENOMIC DNA]</scope>
    <source>
        <strain evidence="7 8">AK23</strain>
    </source>
</reference>
<dbReference type="CDD" id="cd00610">
    <property type="entry name" value="OAT_like"/>
    <property type="match status" value="1"/>
</dbReference>
<comment type="similarity">
    <text evidence="2 6">Belongs to the class-III pyridoxal-phosphate-dependent aminotransferase family.</text>
</comment>
<evidence type="ECO:0000256" key="2">
    <source>
        <dbReference type="ARBA" id="ARBA00008954"/>
    </source>
</evidence>
<keyword evidence="7" id="KW-0670">Pyruvate</keyword>
<evidence type="ECO:0000313" key="8">
    <source>
        <dbReference type="Proteomes" id="UP000019464"/>
    </source>
</evidence>
<comment type="caution">
    <text evidence="7">The sequence shown here is derived from an EMBL/GenBank/DDBJ whole genome shotgun (WGS) entry which is preliminary data.</text>
</comment>
<dbReference type="PANTHER" id="PTHR42684:SF1">
    <property type="entry name" value="BETA-ALANINE--PYRUVATE AMINOTRANSFERASE"/>
    <property type="match status" value="1"/>
</dbReference>
<organism evidence="7 8">
    <name type="scientific">Nitrincola nitratireducens</name>
    <dbReference type="NCBI Taxonomy" id="1229521"/>
    <lineage>
        <taxon>Bacteria</taxon>
        <taxon>Pseudomonadati</taxon>
        <taxon>Pseudomonadota</taxon>
        <taxon>Gammaproteobacteria</taxon>
        <taxon>Oceanospirillales</taxon>
        <taxon>Oceanospirillaceae</taxon>
        <taxon>Nitrincola</taxon>
    </lineage>
</organism>
<dbReference type="FunFam" id="3.40.640.10:FF:000014">
    <property type="entry name" value="Adenosylmethionine-8-amino-7-oxononanoate aminotransferase, probable"/>
    <property type="match status" value="1"/>
</dbReference>
<dbReference type="Proteomes" id="UP000019464">
    <property type="component" value="Unassembled WGS sequence"/>
</dbReference>
<gene>
    <name evidence="7" type="ORF">D791_00660</name>
</gene>
<evidence type="ECO:0000256" key="3">
    <source>
        <dbReference type="ARBA" id="ARBA00022576"/>
    </source>
</evidence>
<keyword evidence="3 7" id="KW-0032">Aminotransferase</keyword>
<dbReference type="SUPFAM" id="SSF53383">
    <property type="entry name" value="PLP-dependent transferases"/>
    <property type="match status" value="1"/>
</dbReference>
<proteinExistence type="inferred from homology"/>
<dbReference type="EC" id="2.6.1.18" evidence="7"/>
<dbReference type="GO" id="GO:0030170">
    <property type="term" value="F:pyridoxal phosphate binding"/>
    <property type="evidence" value="ECO:0007669"/>
    <property type="project" value="InterPro"/>
</dbReference>
<evidence type="ECO:0000313" key="7">
    <source>
        <dbReference type="EMBL" id="EXJ12415.1"/>
    </source>
</evidence>
<dbReference type="InterPro" id="IPR015421">
    <property type="entry name" value="PyrdxlP-dep_Trfase_major"/>
</dbReference>
<dbReference type="InterPro" id="IPR005814">
    <property type="entry name" value="Aminotrans_3"/>
</dbReference>
<dbReference type="GO" id="GO:0004015">
    <property type="term" value="F:adenosylmethionine-8-amino-7-oxononanoate transaminase activity"/>
    <property type="evidence" value="ECO:0007669"/>
    <property type="project" value="TreeGrafter"/>
</dbReference>